<dbReference type="GO" id="GO:0097367">
    <property type="term" value="F:carbohydrate derivative binding"/>
    <property type="evidence" value="ECO:0007669"/>
    <property type="project" value="InterPro"/>
</dbReference>
<dbReference type="Proteomes" id="UP000199092">
    <property type="component" value="Chromosome I"/>
</dbReference>
<evidence type="ECO:0000313" key="2">
    <source>
        <dbReference type="EMBL" id="SDT36615.1"/>
    </source>
</evidence>
<accession>A0A1H1ZS46</accession>
<dbReference type="SUPFAM" id="SSF53697">
    <property type="entry name" value="SIS domain"/>
    <property type="match status" value="1"/>
</dbReference>
<dbReference type="OrthoDB" id="9813831at2"/>
<dbReference type="Gene3D" id="3.40.50.10490">
    <property type="entry name" value="Glucose-6-phosphate isomerase like protein, domain 1"/>
    <property type="match status" value="1"/>
</dbReference>
<name>A0A1H1ZS46_9ACTN</name>
<dbReference type="PROSITE" id="PS51464">
    <property type="entry name" value="SIS"/>
    <property type="match status" value="1"/>
</dbReference>
<dbReference type="InterPro" id="IPR046348">
    <property type="entry name" value="SIS_dom_sf"/>
</dbReference>
<dbReference type="NCBIfam" id="NF002805">
    <property type="entry name" value="PRK02947.1"/>
    <property type="match status" value="1"/>
</dbReference>
<dbReference type="InterPro" id="IPR001347">
    <property type="entry name" value="SIS_dom"/>
</dbReference>
<gene>
    <name evidence="2" type="ORF">SAMN04488543_3974</name>
</gene>
<evidence type="ECO:0000259" key="1">
    <source>
        <dbReference type="PROSITE" id="PS51464"/>
    </source>
</evidence>
<dbReference type="Pfam" id="PF13580">
    <property type="entry name" value="SIS_2"/>
    <property type="match status" value="1"/>
</dbReference>
<dbReference type="STRING" id="546871.SAMN04488543_3974"/>
<protein>
    <submittedName>
        <fullName evidence="2">Uncharacterized protein, contains SIS (Sugar ISomerase) phosphosugar binding domain</fullName>
    </submittedName>
</protein>
<dbReference type="PANTHER" id="PTHR30390:SF7">
    <property type="entry name" value="PHOSPHOHEPTOSE ISOMERASE"/>
    <property type="match status" value="1"/>
</dbReference>
<sequence>MSHPSVNQQTAARVLREAFDKVVDSQQEQIAAAAALVVESLTAGGVIQVFGTGHSRSFASEIAGRAGGLVPANRISLSDLTFYGDLTPEEVMDPYLERDPSLAAQLLAVHVIDPADVFIICSNSGGNGSTVELARLVKERGHRLVAVTSMDHTTRITSRHPSGLRLFELADVVIDNRGVFGDAELELPADPEGRPRGAVLATSTVTSTLIAQMLVTEVCGLLVEAGQEVPILISANIPGGDENNERLRERYGDRVKSGGP</sequence>
<dbReference type="RefSeq" id="WP_091415219.1">
    <property type="nucleotide sequence ID" value="NZ_LT629749.1"/>
</dbReference>
<dbReference type="InterPro" id="IPR035472">
    <property type="entry name" value="RpiR-like_SIS"/>
</dbReference>
<feature type="domain" description="SIS" evidence="1">
    <location>
        <begin position="37"/>
        <end position="224"/>
    </location>
</feature>
<dbReference type="PANTHER" id="PTHR30390">
    <property type="entry name" value="SEDOHEPTULOSE 7-PHOSPHATE ISOMERASE / DNAA INITIATOR-ASSOCIATING FACTOR FOR REPLICATION INITIATION"/>
    <property type="match status" value="1"/>
</dbReference>
<dbReference type="GO" id="GO:1901135">
    <property type="term" value="P:carbohydrate derivative metabolic process"/>
    <property type="evidence" value="ECO:0007669"/>
    <property type="project" value="InterPro"/>
</dbReference>
<organism evidence="2 3">
    <name type="scientific">Friedmanniella luteola</name>
    <dbReference type="NCBI Taxonomy" id="546871"/>
    <lineage>
        <taxon>Bacteria</taxon>
        <taxon>Bacillati</taxon>
        <taxon>Actinomycetota</taxon>
        <taxon>Actinomycetes</taxon>
        <taxon>Propionibacteriales</taxon>
        <taxon>Nocardioidaceae</taxon>
        <taxon>Friedmanniella</taxon>
    </lineage>
</organism>
<dbReference type="InterPro" id="IPR050099">
    <property type="entry name" value="SIS_GmhA/DiaA_subfam"/>
</dbReference>
<keyword evidence="2" id="KW-0413">Isomerase</keyword>
<dbReference type="CDD" id="cd05013">
    <property type="entry name" value="SIS_RpiR"/>
    <property type="match status" value="1"/>
</dbReference>
<dbReference type="EMBL" id="LT629749">
    <property type="protein sequence ID" value="SDT36615.1"/>
    <property type="molecule type" value="Genomic_DNA"/>
</dbReference>
<dbReference type="GO" id="GO:0016853">
    <property type="term" value="F:isomerase activity"/>
    <property type="evidence" value="ECO:0007669"/>
    <property type="project" value="UniProtKB-KW"/>
</dbReference>
<evidence type="ECO:0000313" key="3">
    <source>
        <dbReference type="Proteomes" id="UP000199092"/>
    </source>
</evidence>
<keyword evidence="3" id="KW-1185">Reference proteome</keyword>
<dbReference type="AlphaFoldDB" id="A0A1H1ZS46"/>
<proteinExistence type="predicted"/>
<reference evidence="2 3" key="1">
    <citation type="submission" date="2016-10" db="EMBL/GenBank/DDBJ databases">
        <authorList>
            <person name="de Groot N.N."/>
        </authorList>
    </citation>
    <scope>NUCLEOTIDE SEQUENCE [LARGE SCALE GENOMIC DNA]</scope>
    <source>
        <strain evidence="2 3">DSM 21741</strain>
    </source>
</reference>